<dbReference type="EMBL" id="JABFYL010000039">
    <property type="protein sequence ID" value="NVN51698.1"/>
    <property type="molecule type" value="Genomic_DNA"/>
</dbReference>
<comment type="caution">
    <text evidence="2">The sequence shown here is derived from an EMBL/GenBank/DDBJ whole genome shotgun (WGS) entry which is preliminary data.</text>
</comment>
<evidence type="ECO:0000313" key="2">
    <source>
        <dbReference type="EMBL" id="NVN51698.1"/>
    </source>
</evidence>
<evidence type="ECO:0000256" key="1">
    <source>
        <dbReference type="SAM" id="MobiDB-lite"/>
    </source>
</evidence>
<evidence type="ECO:0000313" key="3">
    <source>
        <dbReference type="Proteomes" id="UP000570517"/>
    </source>
</evidence>
<sequence length="245" mass="26952">MSTRTERRPTPRLSKARAAEKTIAAKGAAAPPPLPQAELRTRRRAGLPVVYNGEFDLAAEISDICMPLARRAARCNGLHMAFPSLVRDLVDAVHGELVSTVVGWLAEIDAAERIAREVGHLDSASQKQAVRHLVDLAPRPAVPQVDADEIRTRTWATDLVEMAQHYSTPLADLLARSRRPGDPDLRGAVSRSERLCDLLREVDTAARQLEIRIEKAEHAAARRPRPAQTRTQATRASLRKLGIEA</sequence>
<protein>
    <submittedName>
        <fullName evidence="2">Uncharacterized protein</fullName>
    </submittedName>
</protein>
<feature type="region of interest" description="Disordered" evidence="1">
    <location>
        <begin position="1"/>
        <end position="34"/>
    </location>
</feature>
<proteinExistence type="predicted"/>
<accession>A0A850PM66</accession>
<dbReference type="RefSeq" id="WP_178359976.1">
    <property type="nucleotide sequence ID" value="NZ_JABFYL010000039.1"/>
</dbReference>
<dbReference type="Proteomes" id="UP000570517">
    <property type="component" value="Unassembled WGS sequence"/>
</dbReference>
<feature type="region of interest" description="Disordered" evidence="1">
    <location>
        <begin position="217"/>
        <end position="245"/>
    </location>
</feature>
<dbReference type="AlphaFoldDB" id="A0A850PM66"/>
<name>A0A850PM66_9MYCO</name>
<reference evidence="2 3" key="1">
    <citation type="submission" date="2020-05" db="EMBL/GenBank/DDBJ databases">
        <title>Draft genome sequence of Mycobacterium hippocampi DL, isolated from European seabass, Dicentrarchus labrax, reared in fish farms.</title>
        <authorList>
            <person name="Stathopoulou P."/>
            <person name="Asimakis E."/>
            <person name="Tzokas K."/>
            <person name="Batargias C."/>
            <person name="Tsiamis G."/>
        </authorList>
    </citation>
    <scope>NUCLEOTIDE SEQUENCE [LARGE SCALE GENOMIC DNA]</scope>
    <source>
        <strain evidence="2 3">DL</strain>
    </source>
</reference>
<gene>
    <name evidence="2" type="ORF">HLY00_1686</name>
</gene>
<keyword evidence="3" id="KW-1185">Reference proteome</keyword>
<organism evidence="2 3">
    <name type="scientific">Mycolicibacterium hippocampi</name>
    <dbReference type="NCBI Taxonomy" id="659824"/>
    <lineage>
        <taxon>Bacteria</taxon>
        <taxon>Bacillati</taxon>
        <taxon>Actinomycetota</taxon>
        <taxon>Actinomycetes</taxon>
        <taxon>Mycobacteriales</taxon>
        <taxon>Mycobacteriaceae</taxon>
        <taxon>Mycolicibacterium</taxon>
    </lineage>
</organism>
<feature type="compositionally biased region" description="Low complexity" evidence="1">
    <location>
        <begin position="226"/>
        <end position="236"/>
    </location>
</feature>